<evidence type="ECO:0000313" key="2">
    <source>
        <dbReference type="Proteomes" id="UP001177670"/>
    </source>
</evidence>
<accession>A0AA40KH72</accession>
<dbReference type="EMBL" id="JAHYIQ010000032">
    <property type="protein sequence ID" value="KAK1120227.1"/>
    <property type="molecule type" value="Genomic_DNA"/>
</dbReference>
<dbReference type="Proteomes" id="UP001177670">
    <property type="component" value="Unassembled WGS sequence"/>
</dbReference>
<keyword evidence="2" id="KW-1185">Reference proteome</keyword>
<reference evidence="1" key="1">
    <citation type="submission" date="2021-10" db="EMBL/GenBank/DDBJ databases">
        <title>Melipona bicolor Genome sequencing and assembly.</title>
        <authorList>
            <person name="Araujo N.S."/>
            <person name="Arias M.C."/>
        </authorList>
    </citation>
    <scope>NUCLEOTIDE SEQUENCE</scope>
    <source>
        <strain evidence="1">USP_2M_L1-L4_2017</strain>
        <tissue evidence="1">Whole body</tissue>
    </source>
</reference>
<organism evidence="1 2">
    <name type="scientific">Melipona bicolor</name>
    <dbReference type="NCBI Taxonomy" id="60889"/>
    <lineage>
        <taxon>Eukaryota</taxon>
        <taxon>Metazoa</taxon>
        <taxon>Ecdysozoa</taxon>
        <taxon>Arthropoda</taxon>
        <taxon>Hexapoda</taxon>
        <taxon>Insecta</taxon>
        <taxon>Pterygota</taxon>
        <taxon>Neoptera</taxon>
        <taxon>Endopterygota</taxon>
        <taxon>Hymenoptera</taxon>
        <taxon>Apocrita</taxon>
        <taxon>Aculeata</taxon>
        <taxon>Apoidea</taxon>
        <taxon>Anthophila</taxon>
        <taxon>Apidae</taxon>
        <taxon>Melipona</taxon>
    </lineage>
</organism>
<name>A0AA40KH72_9HYME</name>
<sequence length="123" mass="14225">MKALQKLIPTHNLSDTELEIKKIATAQWNKPKQHLKKKKLANFQSNETTIKIARQYEKTELQDNPPSNRYIVLQNLAQDMEVVTNKSIPKPSPLPIFFQATNINPLLETLRISTLIDIPKNFY</sequence>
<protein>
    <submittedName>
        <fullName evidence="1">Uncharacterized protein</fullName>
    </submittedName>
</protein>
<gene>
    <name evidence="1" type="ORF">K0M31_012594</name>
</gene>
<evidence type="ECO:0000313" key="1">
    <source>
        <dbReference type="EMBL" id="KAK1120227.1"/>
    </source>
</evidence>
<proteinExistence type="predicted"/>
<dbReference type="AlphaFoldDB" id="A0AA40KH72"/>
<comment type="caution">
    <text evidence="1">The sequence shown here is derived from an EMBL/GenBank/DDBJ whole genome shotgun (WGS) entry which is preliminary data.</text>
</comment>